<evidence type="ECO:0000313" key="4">
    <source>
        <dbReference type="Proteomes" id="UP000591131"/>
    </source>
</evidence>
<dbReference type="Pfam" id="PF09409">
    <property type="entry name" value="PUB"/>
    <property type="match status" value="1"/>
</dbReference>
<dbReference type="OrthoDB" id="336240at2759"/>
<feature type="compositionally biased region" description="Basic and acidic residues" evidence="1">
    <location>
        <begin position="146"/>
        <end position="169"/>
    </location>
</feature>
<evidence type="ECO:0000256" key="1">
    <source>
        <dbReference type="SAM" id="MobiDB-lite"/>
    </source>
</evidence>
<evidence type="ECO:0000313" key="3">
    <source>
        <dbReference type="EMBL" id="KAF4663438.1"/>
    </source>
</evidence>
<feature type="region of interest" description="Disordered" evidence="1">
    <location>
        <begin position="111"/>
        <end position="130"/>
    </location>
</feature>
<sequence>MTEFKKAEGIFDKLLESHETLVNNHMPRGRDELPTKEDLQQYNEFESLLQECGNYILKFKKRILDGDKNPDNAVYGPKMKAKVEGLIEKYEEVYDQYEDIIQPVFEHAALQEKDRKRREDERQKQYKKDAIESDIEQRAKWAADFDKARSEAERAQEEKDAADKEKAEAQDAELMAQRKAEEDKIRSMDEDTKVCTAIKEMLSTNNMTVAEFRIHLQKLCEYITAIASTPEDEQLRTIRLANQSFNDNIGCLPGAVLLLRGIGFNPTIDSSSDLIRFIKLPEPNAVKDYDYWNKWQKRLQDYADFIALFESKMPTSFDGQRLRVNECGVTSDDIISLYHNSGITTTKTQGEQQQQQH</sequence>
<gene>
    <name evidence="3" type="ORF">FOL47_005740</name>
</gene>
<dbReference type="Proteomes" id="UP000591131">
    <property type="component" value="Unassembled WGS sequence"/>
</dbReference>
<organism evidence="3 4">
    <name type="scientific">Perkinsus chesapeaki</name>
    <name type="common">Clam parasite</name>
    <name type="synonym">Perkinsus andrewsi</name>
    <dbReference type="NCBI Taxonomy" id="330153"/>
    <lineage>
        <taxon>Eukaryota</taxon>
        <taxon>Sar</taxon>
        <taxon>Alveolata</taxon>
        <taxon>Perkinsozoa</taxon>
        <taxon>Perkinsea</taxon>
        <taxon>Perkinsida</taxon>
        <taxon>Perkinsidae</taxon>
        <taxon>Perkinsus</taxon>
    </lineage>
</organism>
<dbReference type="InterPro" id="IPR036339">
    <property type="entry name" value="PUB-like_dom_sf"/>
</dbReference>
<dbReference type="PANTHER" id="PTHR46713">
    <property type="entry name" value="F13M7.16 PROTEIN"/>
    <property type="match status" value="1"/>
</dbReference>
<name>A0A7J6LVV6_PERCH</name>
<dbReference type="EMBL" id="JAAPAO010000317">
    <property type="protein sequence ID" value="KAF4663438.1"/>
    <property type="molecule type" value="Genomic_DNA"/>
</dbReference>
<dbReference type="AlphaFoldDB" id="A0A7J6LVV6"/>
<accession>A0A7J6LVV6</accession>
<reference evidence="3 4" key="1">
    <citation type="submission" date="2020-04" db="EMBL/GenBank/DDBJ databases">
        <title>Perkinsus chesapeaki whole genome sequence.</title>
        <authorList>
            <person name="Bogema D.R."/>
        </authorList>
    </citation>
    <scope>NUCLEOTIDE SEQUENCE [LARGE SCALE GENOMIC DNA]</scope>
    <source>
        <strain evidence="3">ATCC PRA-425</strain>
    </source>
</reference>
<comment type="caution">
    <text evidence="3">The sequence shown here is derived from an EMBL/GenBank/DDBJ whole genome shotgun (WGS) entry which is preliminary data.</text>
</comment>
<keyword evidence="4" id="KW-1185">Reference proteome</keyword>
<dbReference type="InterPro" id="IPR018997">
    <property type="entry name" value="PUB_domain"/>
</dbReference>
<evidence type="ECO:0000259" key="2">
    <source>
        <dbReference type="Pfam" id="PF09409"/>
    </source>
</evidence>
<feature type="region of interest" description="Disordered" evidence="1">
    <location>
        <begin position="146"/>
        <end position="174"/>
    </location>
</feature>
<dbReference type="CDD" id="cd09212">
    <property type="entry name" value="PUB"/>
    <property type="match status" value="1"/>
</dbReference>
<dbReference type="PANTHER" id="PTHR46713:SF1">
    <property type="entry name" value="F13M7.16 PROTEIN"/>
    <property type="match status" value="1"/>
</dbReference>
<dbReference type="SUPFAM" id="SSF143503">
    <property type="entry name" value="PUG domain-like"/>
    <property type="match status" value="1"/>
</dbReference>
<feature type="domain" description="PUB" evidence="2">
    <location>
        <begin position="215"/>
        <end position="277"/>
    </location>
</feature>
<dbReference type="Gene3D" id="1.20.58.2190">
    <property type="match status" value="1"/>
</dbReference>
<protein>
    <recommendedName>
        <fullName evidence="2">PUB domain-containing protein</fullName>
    </recommendedName>
</protein>
<proteinExistence type="predicted"/>